<comment type="caution">
    <text evidence="2">The sequence shown here is derived from an EMBL/GenBank/DDBJ whole genome shotgun (WGS) entry which is preliminary data.</text>
</comment>
<evidence type="ECO:0000313" key="2">
    <source>
        <dbReference type="EMBL" id="GFE16872.1"/>
    </source>
</evidence>
<dbReference type="EMBL" id="BLIO01000001">
    <property type="protein sequence ID" value="GFE16872.1"/>
    <property type="molecule type" value="Genomic_DNA"/>
</dbReference>
<feature type="region of interest" description="Disordered" evidence="1">
    <location>
        <begin position="1"/>
        <end position="59"/>
    </location>
</feature>
<keyword evidence="3" id="KW-1185">Reference proteome</keyword>
<evidence type="ECO:0000256" key="1">
    <source>
        <dbReference type="SAM" id="MobiDB-lite"/>
    </source>
</evidence>
<name>A0A640T1E2_9ACTN</name>
<proteinExistence type="predicted"/>
<evidence type="ECO:0000313" key="3">
    <source>
        <dbReference type="Proteomes" id="UP000430079"/>
    </source>
</evidence>
<dbReference type="Proteomes" id="UP000430079">
    <property type="component" value="Unassembled WGS sequence"/>
</dbReference>
<gene>
    <name evidence="2" type="ORF">Sgleb_49190</name>
</gene>
<accession>A0A640T1E2</accession>
<feature type="region of interest" description="Disordered" evidence="1">
    <location>
        <begin position="107"/>
        <end position="170"/>
    </location>
</feature>
<sequence>MRTRKSAIRVGRPGGHKLSPAAQPTQAGCERMNDMTTTHTIAPRPPPAFEDDSPAGIPHARGVTRAFADSLTPARLPRLWVNAGHPAPLLIRGQHAIRPLHGPTALPVGSSWPSGAAPRTATRAPVRGQDSRAGRSAASARGPRVTSRRISGGRADQRLKRDHKAPLPGR</sequence>
<organism evidence="2 3">
    <name type="scientific">Streptomyces glebosus</name>
    <dbReference type="NCBI Taxonomy" id="249580"/>
    <lineage>
        <taxon>Bacteria</taxon>
        <taxon>Bacillati</taxon>
        <taxon>Actinomycetota</taxon>
        <taxon>Actinomycetes</taxon>
        <taxon>Kitasatosporales</taxon>
        <taxon>Streptomycetaceae</taxon>
        <taxon>Streptomyces</taxon>
    </lineage>
</organism>
<dbReference type="AlphaFoldDB" id="A0A640T1E2"/>
<protein>
    <submittedName>
        <fullName evidence="2">Uncharacterized protein</fullName>
    </submittedName>
</protein>
<feature type="compositionally biased region" description="Low complexity" evidence="1">
    <location>
        <begin position="116"/>
        <end position="125"/>
    </location>
</feature>
<reference evidence="2 3" key="1">
    <citation type="submission" date="2019-12" db="EMBL/GenBank/DDBJ databases">
        <title>Whole genome shotgun sequence of Streptomyces hygroscopicus subsp. glebosus NBRC 13786.</title>
        <authorList>
            <person name="Ichikawa N."/>
            <person name="Kimura A."/>
            <person name="Kitahashi Y."/>
            <person name="Komaki H."/>
            <person name="Tamura T."/>
        </authorList>
    </citation>
    <scope>NUCLEOTIDE SEQUENCE [LARGE SCALE GENOMIC DNA]</scope>
    <source>
        <strain evidence="2 3">NBRC 13786</strain>
    </source>
</reference>